<dbReference type="GO" id="GO:0004497">
    <property type="term" value="F:monooxygenase activity"/>
    <property type="evidence" value="ECO:0007669"/>
    <property type="project" value="InterPro"/>
</dbReference>
<dbReference type="GO" id="GO:0016705">
    <property type="term" value="F:oxidoreductase activity, acting on paired donors, with incorporation or reduction of molecular oxygen"/>
    <property type="evidence" value="ECO:0007669"/>
    <property type="project" value="InterPro"/>
</dbReference>
<dbReference type="OrthoDB" id="1844152at2759"/>
<dbReference type="InterPro" id="IPR002403">
    <property type="entry name" value="Cyt_P450_E_grp-IV"/>
</dbReference>
<keyword evidence="6" id="KW-0349">Heme</keyword>
<evidence type="ECO:0000256" key="5">
    <source>
        <dbReference type="ARBA" id="ARBA00023004"/>
    </source>
</evidence>
<dbReference type="STRING" id="945553.A0A0D2PM92"/>
<evidence type="ECO:0000256" key="4">
    <source>
        <dbReference type="ARBA" id="ARBA00023002"/>
    </source>
</evidence>
<keyword evidence="5 6" id="KW-0408">Iron</keyword>
<proteinExistence type="inferred from homology"/>
<name>A0A0D2PM92_HYPSF</name>
<organism evidence="8 9">
    <name type="scientific">Hypholoma sublateritium (strain FD-334 SS-4)</name>
    <dbReference type="NCBI Taxonomy" id="945553"/>
    <lineage>
        <taxon>Eukaryota</taxon>
        <taxon>Fungi</taxon>
        <taxon>Dikarya</taxon>
        <taxon>Basidiomycota</taxon>
        <taxon>Agaricomycotina</taxon>
        <taxon>Agaricomycetes</taxon>
        <taxon>Agaricomycetidae</taxon>
        <taxon>Agaricales</taxon>
        <taxon>Agaricineae</taxon>
        <taxon>Strophariaceae</taxon>
        <taxon>Hypholoma</taxon>
    </lineage>
</organism>
<keyword evidence="3 6" id="KW-0479">Metal-binding</keyword>
<dbReference type="Proteomes" id="UP000054270">
    <property type="component" value="Unassembled WGS sequence"/>
</dbReference>
<evidence type="ECO:0000256" key="6">
    <source>
        <dbReference type="PIRSR" id="PIRSR602403-1"/>
    </source>
</evidence>
<dbReference type="SUPFAM" id="SSF48264">
    <property type="entry name" value="Cytochrome P450"/>
    <property type="match status" value="1"/>
</dbReference>
<evidence type="ECO:0000256" key="3">
    <source>
        <dbReference type="ARBA" id="ARBA00022723"/>
    </source>
</evidence>
<gene>
    <name evidence="8" type="ORF">HYPSUDRAFT_166348</name>
</gene>
<dbReference type="Pfam" id="PF00067">
    <property type="entry name" value="p450"/>
    <property type="match status" value="1"/>
</dbReference>
<dbReference type="CDD" id="cd11041">
    <property type="entry name" value="CYP503A1-like"/>
    <property type="match status" value="1"/>
</dbReference>
<evidence type="ECO:0008006" key="10">
    <source>
        <dbReference type="Google" id="ProtNLM"/>
    </source>
</evidence>
<comment type="similarity">
    <text evidence="2">Belongs to the cytochrome P450 family.</text>
</comment>
<sequence length="492" mass="55940">MLDLSTIFLVFLSAVVAYGYAARRRDLDHIPTVGYSDPFLSWISSMRFIFHVTDILEEGYLRYPGGAFKIPMIDGWIVVLNGDHHVKDVARASLDKLNSFKSTSTFLQYKHTLGQSVIRSQYHASVIRTSLTRNIGARFEDIHDQIIQAYQDGILCRGNEWVAVPAVDLQVDVICKITSRFFVGKPLCDNARFRAICEQAAFEIFKGRFIRLFPEILRPFASRVVTGVHGLRAQMEEFVEPILRHRLEQERLHGSEWPDKPNDVISWLMDGARAAKEPITLSDISSRVLLVSFGAIHTSSATFTAALFQLCLSPENAKELREEVESVIKEEGWTKDALSKMHKLDSYFRESQRVHFLSTLPVGRTTLHDFTFSDGLCVPKGTSVGINVYARHLDDERYDHANEFDGFRHAREAGEDQPLVTGPTIDYHPFGHGRAACPGRFFAATELKLMMAHLITHYDFKLEKNEYPAKLIIESHSVPNHSVKILFRKRAE</sequence>
<dbReference type="InterPro" id="IPR001128">
    <property type="entry name" value="Cyt_P450"/>
</dbReference>
<dbReference type="PANTHER" id="PTHR46206">
    <property type="entry name" value="CYTOCHROME P450"/>
    <property type="match status" value="1"/>
</dbReference>
<accession>A0A0D2PM92</accession>
<dbReference type="InterPro" id="IPR036396">
    <property type="entry name" value="Cyt_P450_sf"/>
</dbReference>
<dbReference type="GO" id="GO:0005506">
    <property type="term" value="F:iron ion binding"/>
    <property type="evidence" value="ECO:0007669"/>
    <property type="project" value="InterPro"/>
</dbReference>
<evidence type="ECO:0000256" key="2">
    <source>
        <dbReference type="ARBA" id="ARBA00010617"/>
    </source>
</evidence>
<keyword evidence="9" id="KW-1185">Reference proteome</keyword>
<keyword evidence="7" id="KW-0732">Signal</keyword>
<feature type="binding site" description="axial binding residue" evidence="6">
    <location>
        <position position="437"/>
    </location>
    <ligand>
        <name>heme</name>
        <dbReference type="ChEBI" id="CHEBI:30413"/>
    </ligand>
    <ligandPart>
        <name>Fe</name>
        <dbReference type="ChEBI" id="CHEBI:18248"/>
    </ligandPart>
</feature>
<evidence type="ECO:0000313" key="9">
    <source>
        <dbReference type="Proteomes" id="UP000054270"/>
    </source>
</evidence>
<dbReference type="Gene3D" id="1.10.630.10">
    <property type="entry name" value="Cytochrome P450"/>
    <property type="match status" value="1"/>
</dbReference>
<dbReference type="AlphaFoldDB" id="A0A0D2PM92"/>
<evidence type="ECO:0000313" key="8">
    <source>
        <dbReference type="EMBL" id="KJA21005.1"/>
    </source>
</evidence>
<comment type="cofactor">
    <cofactor evidence="1 6">
        <name>heme</name>
        <dbReference type="ChEBI" id="CHEBI:30413"/>
    </cofactor>
</comment>
<keyword evidence="4" id="KW-0560">Oxidoreductase</keyword>
<dbReference type="OMA" id="YDHANEF"/>
<feature type="chain" id="PRO_5002260812" description="Cytochrome P450" evidence="7">
    <location>
        <begin position="22"/>
        <end position="492"/>
    </location>
</feature>
<reference evidence="9" key="1">
    <citation type="submission" date="2014-04" db="EMBL/GenBank/DDBJ databases">
        <title>Evolutionary Origins and Diversification of the Mycorrhizal Mutualists.</title>
        <authorList>
            <consortium name="DOE Joint Genome Institute"/>
            <consortium name="Mycorrhizal Genomics Consortium"/>
            <person name="Kohler A."/>
            <person name="Kuo A."/>
            <person name="Nagy L.G."/>
            <person name="Floudas D."/>
            <person name="Copeland A."/>
            <person name="Barry K.W."/>
            <person name="Cichocki N."/>
            <person name="Veneault-Fourrey C."/>
            <person name="LaButti K."/>
            <person name="Lindquist E.A."/>
            <person name="Lipzen A."/>
            <person name="Lundell T."/>
            <person name="Morin E."/>
            <person name="Murat C."/>
            <person name="Riley R."/>
            <person name="Ohm R."/>
            <person name="Sun H."/>
            <person name="Tunlid A."/>
            <person name="Henrissat B."/>
            <person name="Grigoriev I.V."/>
            <person name="Hibbett D.S."/>
            <person name="Martin F."/>
        </authorList>
    </citation>
    <scope>NUCLEOTIDE SEQUENCE [LARGE SCALE GENOMIC DNA]</scope>
    <source>
        <strain evidence="9">FD-334 SS-4</strain>
    </source>
</reference>
<evidence type="ECO:0000256" key="7">
    <source>
        <dbReference type="SAM" id="SignalP"/>
    </source>
</evidence>
<dbReference type="GO" id="GO:0020037">
    <property type="term" value="F:heme binding"/>
    <property type="evidence" value="ECO:0007669"/>
    <property type="project" value="InterPro"/>
</dbReference>
<protein>
    <recommendedName>
        <fullName evidence="10">Cytochrome P450</fullName>
    </recommendedName>
</protein>
<dbReference type="PANTHER" id="PTHR46206:SF4">
    <property type="entry name" value="P450, PUTATIVE (EUROFUNG)-RELATED"/>
    <property type="match status" value="1"/>
</dbReference>
<dbReference type="EMBL" id="KN817562">
    <property type="protein sequence ID" value="KJA21005.1"/>
    <property type="molecule type" value="Genomic_DNA"/>
</dbReference>
<feature type="signal peptide" evidence="7">
    <location>
        <begin position="1"/>
        <end position="21"/>
    </location>
</feature>
<dbReference type="PRINTS" id="PR00465">
    <property type="entry name" value="EP450IV"/>
</dbReference>
<evidence type="ECO:0000256" key="1">
    <source>
        <dbReference type="ARBA" id="ARBA00001971"/>
    </source>
</evidence>